<dbReference type="eggNOG" id="COG5417">
    <property type="taxonomic scope" value="Bacteria"/>
</dbReference>
<dbReference type="InterPro" id="IPR024962">
    <property type="entry name" value="YukD-like"/>
</dbReference>
<sequence>MYITVTVDMKRYSGKRFDLRLSDQYTAKKVVDLIWSIEELEVPQRDGSWIRVQNKETHVYGSQVLAERGVTNGDRIEIL</sequence>
<dbReference type="AlphaFoldDB" id="A0A060LXR8"/>
<dbReference type="KEGG" id="ble:BleG1_3514"/>
<comment type="similarity">
    <text evidence="1">Belongs to the EsaB family.</text>
</comment>
<dbReference type="Proteomes" id="UP000027142">
    <property type="component" value="Chromosome"/>
</dbReference>
<dbReference type="InterPro" id="IPR014921">
    <property type="entry name" value="EsaB"/>
</dbReference>
<name>A0A060LXR8_9BACI</name>
<dbReference type="PATRIC" id="fig|1246626.3.peg.3503"/>
<organism evidence="2 3">
    <name type="scientific">Shouchella lehensis G1</name>
    <dbReference type="NCBI Taxonomy" id="1246626"/>
    <lineage>
        <taxon>Bacteria</taxon>
        <taxon>Bacillati</taxon>
        <taxon>Bacillota</taxon>
        <taxon>Bacilli</taxon>
        <taxon>Bacillales</taxon>
        <taxon>Bacillaceae</taxon>
        <taxon>Shouchella</taxon>
    </lineage>
</organism>
<dbReference type="RefSeq" id="WP_035397435.1">
    <property type="nucleotide sequence ID" value="NZ_CP003923.1"/>
</dbReference>
<dbReference type="Pfam" id="PF08817">
    <property type="entry name" value="YukD"/>
    <property type="match status" value="1"/>
</dbReference>
<evidence type="ECO:0000313" key="3">
    <source>
        <dbReference type="Proteomes" id="UP000027142"/>
    </source>
</evidence>
<dbReference type="STRING" id="1246626.BleG1_3514"/>
<dbReference type="Gene3D" id="3.10.20.90">
    <property type="entry name" value="Phosphatidylinositol 3-kinase Catalytic Subunit, Chain A, domain 1"/>
    <property type="match status" value="1"/>
</dbReference>
<evidence type="ECO:0000313" key="2">
    <source>
        <dbReference type="EMBL" id="AIC96061.1"/>
    </source>
</evidence>
<gene>
    <name evidence="2" type="ORF">BleG1_3514</name>
</gene>
<dbReference type="PIRSF" id="PIRSF037793">
    <property type="entry name" value="DUF_ubiquitin-like_YukD"/>
    <property type="match status" value="1"/>
</dbReference>
<keyword evidence="3" id="KW-1185">Reference proteome</keyword>
<dbReference type="OrthoDB" id="2437963at2"/>
<protein>
    <submittedName>
        <fullName evidence="2">Ubiquitin-like protein yukD</fullName>
    </submittedName>
</protein>
<dbReference type="HOGENOM" id="CLU_2598726_0_0_9"/>
<evidence type="ECO:0000256" key="1">
    <source>
        <dbReference type="PIRNR" id="PIRNR037793"/>
    </source>
</evidence>
<proteinExistence type="inferred from homology"/>
<accession>A0A060LXR8</accession>
<reference evidence="2 3" key="1">
    <citation type="journal article" date="2014" name="Gene">
        <title>A comparative genomic analysis of the alkalitolerant soil bacterium Bacillus lehensis G1.</title>
        <authorList>
            <person name="Noor Y.M."/>
            <person name="Samsulrizal N.H."/>
            <person name="Jema'on N.A."/>
            <person name="Low K.O."/>
            <person name="Ramli A.N."/>
            <person name="Alias N.I."/>
            <person name="Damis S.I."/>
            <person name="Fuzi S.F."/>
            <person name="Isa M.N."/>
            <person name="Murad A.M."/>
            <person name="Raih M.F."/>
            <person name="Bakar F.D."/>
            <person name="Najimudin N."/>
            <person name="Mahadi N.M."/>
            <person name="Illias R.M."/>
        </authorList>
    </citation>
    <scope>NUCLEOTIDE SEQUENCE [LARGE SCALE GENOMIC DNA]</scope>
    <source>
        <strain evidence="2 3">G1</strain>
    </source>
</reference>
<dbReference type="EMBL" id="CP003923">
    <property type="protein sequence ID" value="AIC96061.1"/>
    <property type="molecule type" value="Genomic_DNA"/>
</dbReference>